<organism evidence="1 2">
    <name type="scientific">Dysgonomonas termitidis</name>
    <dbReference type="NCBI Taxonomy" id="1516126"/>
    <lineage>
        <taxon>Bacteria</taxon>
        <taxon>Pseudomonadati</taxon>
        <taxon>Bacteroidota</taxon>
        <taxon>Bacteroidia</taxon>
        <taxon>Bacteroidales</taxon>
        <taxon>Dysgonomonadaceae</taxon>
        <taxon>Dysgonomonas</taxon>
    </lineage>
</organism>
<dbReference type="Proteomes" id="UP001596023">
    <property type="component" value="Unassembled WGS sequence"/>
</dbReference>
<evidence type="ECO:0000313" key="2">
    <source>
        <dbReference type="Proteomes" id="UP001596023"/>
    </source>
</evidence>
<proteinExistence type="predicted"/>
<dbReference type="RefSeq" id="WP_379994584.1">
    <property type="nucleotide sequence ID" value="NZ_JBHSGN010000052.1"/>
</dbReference>
<comment type="caution">
    <text evidence="1">The sequence shown here is derived from an EMBL/GenBank/DDBJ whole genome shotgun (WGS) entry which is preliminary data.</text>
</comment>
<accession>A0ABV9KTQ3</accession>
<evidence type="ECO:0000313" key="1">
    <source>
        <dbReference type="EMBL" id="MFC4673333.1"/>
    </source>
</evidence>
<dbReference type="EMBL" id="JBHSGN010000052">
    <property type="protein sequence ID" value="MFC4673333.1"/>
    <property type="molecule type" value="Genomic_DNA"/>
</dbReference>
<gene>
    <name evidence="1" type="ORF">ACFO6W_06485</name>
</gene>
<name>A0ABV9KTQ3_9BACT</name>
<protein>
    <submittedName>
        <fullName evidence="1">Uncharacterized protein</fullName>
    </submittedName>
</protein>
<reference evidence="2" key="1">
    <citation type="journal article" date="2019" name="Int. J. Syst. Evol. Microbiol.">
        <title>The Global Catalogue of Microorganisms (GCM) 10K type strain sequencing project: providing services to taxonomists for standard genome sequencing and annotation.</title>
        <authorList>
            <consortium name="The Broad Institute Genomics Platform"/>
            <consortium name="The Broad Institute Genome Sequencing Center for Infectious Disease"/>
            <person name="Wu L."/>
            <person name="Ma J."/>
        </authorList>
    </citation>
    <scope>NUCLEOTIDE SEQUENCE [LARGE SCALE GENOMIC DNA]</scope>
    <source>
        <strain evidence="2">CCUG 66188</strain>
    </source>
</reference>
<keyword evidence="2" id="KW-1185">Reference proteome</keyword>
<sequence length="100" mass="11077">MTIKNFLHFIFVFTIFSISPVNLQAQVTIGSGIPPSMGALLDLKEYDSANGESNSTKGLLLPRVNLTDWRSLYPMFSTDPDYINNMGDKKVPMFKIGSDG</sequence>